<keyword evidence="7 9" id="KW-0234">DNA repair</keyword>
<organism evidence="10 11">
    <name type="scientific">Sclerotinia borealis (strain F-4128)</name>
    <dbReference type="NCBI Taxonomy" id="1432307"/>
    <lineage>
        <taxon>Eukaryota</taxon>
        <taxon>Fungi</taxon>
        <taxon>Dikarya</taxon>
        <taxon>Ascomycota</taxon>
        <taxon>Pezizomycotina</taxon>
        <taxon>Leotiomycetes</taxon>
        <taxon>Helotiales</taxon>
        <taxon>Sclerotiniaceae</taxon>
        <taxon>Sclerotinia</taxon>
    </lineage>
</organism>
<dbReference type="InterPro" id="IPR009400">
    <property type="entry name" value="TFIIH_TTDA/Tfb5"/>
</dbReference>
<evidence type="ECO:0000256" key="9">
    <source>
        <dbReference type="RuleBase" id="RU368032"/>
    </source>
</evidence>
<dbReference type="SUPFAM" id="SSF142897">
    <property type="entry name" value="TFB5-like"/>
    <property type="match status" value="1"/>
</dbReference>
<keyword evidence="11" id="KW-1185">Reference proteome</keyword>
<dbReference type="FunFam" id="3.30.70.1220:FF:000002">
    <property type="entry name" value="RNA polymerase II transcription factor B subunit 5"/>
    <property type="match status" value="1"/>
</dbReference>
<comment type="subcellular location">
    <subcellularLocation>
        <location evidence="2 9">Nucleus</location>
    </subcellularLocation>
</comment>
<evidence type="ECO:0000313" key="10">
    <source>
        <dbReference type="EMBL" id="ESZ94437.1"/>
    </source>
</evidence>
<dbReference type="HOGENOM" id="CLU_2265291_0_0_1"/>
<accession>W9CCG3</accession>
<evidence type="ECO:0000256" key="4">
    <source>
        <dbReference type="ARBA" id="ARBA00022763"/>
    </source>
</evidence>
<sequence>MPRAIRGVLVECDPSIKSIIIKIDADSSHAYIVEDLDDETLVIKENMLGMLKTRLEEALKETQDKGTGVKTGNHGVIGDQTGKYAFDSGVGRIEDIKNRASST</sequence>
<evidence type="ECO:0000313" key="11">
    <source>
        <dbReference type="Proteomes" id="UP000019487"/>
    </source>
</evidence>
<proteinExistence type="inferred from homology"/>
<dbReference type="GO" id="GO:0000439">
    <property type="term" value="C:transcription factor TFIIH core complex"/>
    <property type="evidence" value="ECO:0007669"/>
    <property type="project" value="UniProtKB-UniRule"/>
</dbReference>
<dbReference type="GO" id="GO:0006367">
    <property type="term" value="P:transcription initiation at RNA polymerase II promoter"/>
    <property type="evidence" value="ECO:0007669"/>
    <property type="project" value="UniProtKB-UniRule"/>
</dbReference>
<dbReference type="Pfam" id="PF06331">
    <property type="entry name" value="Tfb5"/>
    <property type="match status" value="1"/>
</dbReference>
<comment type="caution">
    <text evidence="10">The sequence shown here is derived from an EMBL/GenBank/DDBJ whole genome shotgun (WGS) entry which is preliminary data.</text>
</comment>
<dbReference type="EMBL" id="AYSA01000245">
    <property type="protein sequence ID" value="ESZ94437.1"/>
    <property type="molecule type" value="Genomic_DNA"/>
</dbReference>
<evidence type="ECO:0000256" key="7">
    <source>
        <dbReference type="ARBA" id="ARBA00023204"/>
    </source>
</evidence>
<comment type="function">
    <text evidence="9">In NER, TFIIH acts by opening DNA around the lesion to allow the excision of the damaged oligonucleotide and its replacement by a new DNA fragment. In transcription, TFIIH has an essential role in transcription initiation. When the pre-initiation complex (PIC) has been established, TFIIH is required for promoter opening and promoter escape.</text>
</comment>
<dbReference type="GO" id="GO:0006294">
    <property type="term" value="P:nucleotide-excision repair, preincision complex assembly"/>
    <property type="evidence" value="ECO:0007669"/>
    <property type="project" value="TreeGrafter"/>
</dbReference>
<keyword evidence="8 9" id="KW-0539">Nucleus</keyword>
<dbReference type="GO" id="GO:0005675">
    <property type="term" value="C:transcription factor TFIIH holo complex"/>
    <property type="evidence" value="ECO:0007669"/>
    <property type="project" value="TreeGrafter"/>
</dbReference>
<reference evidence="10 11" key="1">
    <citation type="journal article" date="2014" name="Genome Announc.">
        <title>Draft genome sequence of Sclerotinia borealis, a psychrophilic plant pathogenic fungus.</title>
        <authorList>
            <person name="Mardanov A.V."/>
            <person name="Beletsky A.V."/>
            <person name="Kadnikov V.V."/>
            <person name="Ignatov A.N."/>
            <person name="Ravin N.V."/>
        </authorList>
    </citation>
    <scope>NUCLEOTIDE SEQUENCE [LARGE SCALE GENOMIC DNA]</scope>
    <source>
        <strain evidence="11">F-4157</strain>
    </source>
</reference>
<dbReference type="InterPro" id="IPR035935">
    <property type="entry name" value="TFB5-like_sf"/>
</dbReference>
<evidence type="ECO:0000256" key="5">
    <source>
        <dbReference type="ARBA" id="ARBA00023015"/>
    </source>
</evidence>
<evidence type="ECO:0000256" key="1">
    <source>
        <dbReference type="ARBA" id="ARBA00002817"/>
    </source>
</evidence>
<dbReference type="Gene3D" id="3.30.70.1220">
    <property type="entry name" value="TFB5-like"/>
    <property type="match status" value="1"/>
</dbReference>
<comment type="function">
    <text evidence="1">Component of the general transcription and DNA repair factor IIH (TFIIH) core complex, which is involved in general and transcription-coupled nucleotide excision repair (NER) of damaged DNA and, when complexed to TFIIK, in RNA transcription by RNA polymerase II. In NER, TFIIH acts by opening DNA around the lesion to allow the excision of the damaged oligonucleotide and its replacement by a new DNA fragment. In transcription, TFIIH has an essential role in transcription initiation. When the pre-initiation complex (PIC) has been established, TFIIH is required for promoter opening and promoter escape. Phosphorylation of the C-terminal tail (CTD) of the largest subunit of RNA polymerase II by the kinase module TFIIK controls the initiation of transcription.</text>
</comment>
<evidence type="ECO:0000256" key="2">
    <source>
        <dbReference type="ARBA" id="ARBA00004123"/>
    </source>
</evidence>
<dbReference type="AlphaFoldDB" id="W9CCG3"/>
<keyword evidence="4 9" id="KW-0227">DNA damage</keyword>
<dbReference type="SMART" id="SM01395">
    <property type="entry name" value="Tbf5"/>
    <property type="match status" value="1"/>
</dbReference>
<dbReference type="Proteomes" id="UP000019487">
    <property type="component" value="Unassembled WGS sequence"/>
</dbReference>
<evidence type="ECO:0000256" key="3">
    <source>
        <dbReference type="ARBA" id="ARBA00007470"/>
    </source>
</evidence>
<name>W9CCG3_SCLBF</name>
<protein>
    <recommendedName>
        <fullName evidence="9">General transcription and DNA repair factor IIH subunit TFB5</fullName>
    </recommendedName>
</protein>
<dbReference type="STRING" id="1432307.W9CCG3"/>
<dbReference type="PANTHER" id="PTHR28580:SF1">
    <property type="entry name" value="GENERAL TRANSCRIPTION FACTOR IIH SUBUNIT 5"/>
    <property type="match status" value="1"/>
</dbReference>
<dbReference type="OrthoDB" id="354at2759"/>
<comment type="subunit">
    <text evidence="9">Component of the 7-subunit TFIIH core complex.</text>
</comment>
<evidence type="ECO:0000256" key="8">
    <source>
        <dbReference type="ARBA" id="ARBA00023242"/>
    </source>
</evidence>
<comment type="similarity">
    <text evidence="3 9">Belongs to the TFB5 family.</text>
</comment>
<evidence type="ECO:0000256" key="6">
    <source>
        <dbReference type="ARBA" id="ARBA00023163"/>
    </source>
</evidence>
<keyword evidence="6 9" id="KW-0804">Transcription</keyword>
<keyword evidence="5 9" id="KW-0805">Transcription regulation</keyword>
<dbReference type="PANTHER" id="PTHR28580">
    <property type="entry name" value="GENERAL TRANSCRIPTION FACTOR IIH SUBUNIT 5"/>
    <property type="match status" value="1"/>
</dbReference>
<gene>
    <name evidence="10" type="ORF">SBOR_5155</name>
</gene>